<dbReference type="FunFam" id="1.20.930.40:FF:000001">
    <property type="entry name" value="N-acetylated-alpha-linked acidic dipeptidase 2"/>
    <property type="match status" value="1"/>
</dbReference>
<evidence type="ECO:0000256" key="12">
    <source>
        <dbReference type="ARBA" id="ARBA00023049"/>
    </source>
</evidence>
<comment type="subcellular location">
    <subcellularLocation>
        <location evidence="2">Membrane</location>
        <topology evidence="2">Single-pass type II membrane protein</topology>
    </subcellularLocation>
</comment>
<gene>
    <name evidence="21" type="ORF">NEMVEDRAFT_v1g116624</name>
</gene>
<dbReference type="CDD" id="cd02121">
    <property type="entry name" value="PA_GCPII_like"/>
    <property type="match status" value="1"/>
</dbReference>
<proteinExistence type="inferred from homology"/>
<dbReference type="PANTHER" id="PTHR10404">
    <property type="entry name" value="N-ACETYLATED-ALPHA-LINKED ACIDIC DIPEPTIDASE"/>
    <property type="match status" value="1"/>
</dbReference>
<dbReference type="FunFam" id="3.40.630.10:FF:000009">
    <property type="entry name" value="N-acetylated-alpha-linked acidic dipeptidase 2"/>
    <property type="match status" value="1"/>
</dbReference>
<evidence type="ECO:0000313" key="21">
    <source>
        <dbReference type="EMBL" id="EDO37485.1"/>
    </source>
</evidence>
<dbReference type="GO" id="GO:0004181">
    <property type="term" value="F:metallocarboxypeptidase activity"/>
    <property type="evidence" value="ECO:0007669"/>
    <property type="project" value="UniProtKB-EC"/>
</dbReference>
<protein>
    <recommendedName>
        <fullName evidence="16">glutamate carboxypeptidase II</fullName>
        <ecNumber evidence="16">3.4.17.21</ecNumber>
    </recommendedName>
</protein>
<keyword evidence="14" id="KW-0325">Glycoprotein</keyword>
<dbReference type="GO" id="GO:0004180">
    <property type="term" value="F:carboxypeptidase activity"/>
    <property type="evidence" value="ECO:0000318"/>
    <property type="project" value="GO_Central"/>
</dbReference>
<evidence type="ECO:0000256" key="1">
    <source>
        <dbReference type="ARBA" id="ARBA00001947"/>
    </source>
</evidence>
<keyword evidence="10" id="KW-0735">Signal-anchor</keyword>
<dbReference type="Gene3D" id="3.50.30.30">
    <property type="match status" value="1"/>
</dbReference>
<dbReference type="Gene3D" id="1.20.930.40">
    <property type="entry name" value="Transferrin receptor-like, dimerisation domain"/>
    <property type="match status" value="1"/>
</dbReference>
<keyword evidence="17" id="KW-0175">Coiled coil</keyword>
<evidence type="ECO:0000256" key="7">
    <source>
        <dbReference type="ARBA" id="ARBA00022723"/>
    </source>
</evidence>
<feature type="coiled-coil region" evidence="17">
    <location>
        <begin position="559"/>
        <end position="593"/>
    </location>
</feature>
<keyword evidence="4" id="KW-0121">Carboxypeptidase</keyword>
<keyword evidence="5" id="KW-0645">Protease</keyword>
<accession>A7SFK9</accession>
<dbReference type="EC" id="3.4.17.21" evidence="16"/>
<dbReference type="PANTHER" id="PTHR10404:SF78">
    <property type="entry name" value="N-ACETYLATED ALPHA-LINKED ACIDIC DIPEPTIDASE 2"/>
    <property type="match status" value="1"/>
</dbReference>
<evidence type="ECO:0000313" key="22">
    <source>
        <dbReference type="Proteomes" id="UP000001593"/>
    </source>
</evidence>
<evidence type="ECO:0000259" key="19">
    <source>
        <dbReference type="Pfam" id="PF04253"/>
    </source>
</evidence>
<dbReference type="InterPro" id="IPR036757">
    <property type="entry name" value="TFR-like_dimer_dom_sf"/>
</dbReference>
<dbReference type="Pfam" id="PF02225">
    <property type="entry name" value="PA"/>
    <property type="match status" value="1"/>
</dbReference>
<dbReference type="SUPFAM" id="SSF52025">
    <property type="entry name" value="PA domain"/>
    <property type="match status" value="1"/>
</dbReference>
<evidence type="ECO:0000256" key="15">
    <source>
        <dbReference type="ARBA" id="ARBA00052003"/>
    </source>
</evidence>
<dbReference type="OMA" id="PRIPCHA"/>
<evidence type="ECO:0000256" key="13">
    <source>
        <dbReference type="ARBA" id="ARBA00023136"/>
    </source>
</evidence>
<dbReference type="PhylomeDB" id="A7SFK9"/>
<keyword evidence="7" id="KW-0479">Metal-binding</keyword>
<evidence type="ECO:0000256" key="2">
    <source>
        <dbReference type="ARBA" id="ARBA00004606"/>
    </source>
</evidence>
<dbReference type="EMBL" id="DS469645">
    <property type="protein sequence ID" value="EDO37485.1"/>
    <property type="molecule type" value="Genomic_DNA"/>
</dbReference>
<evidence type="ECO:0000256" key="3">
    <source>
        <dbReference type="ARBA" id="ARBA00005634"/>
    </source>
</evidence>
<dbReference type="GO" id="GO:0046872">
    <property type="term" value="F:metal ion binding"/>
    <property type="evidence" value="ECO:0007669"/>
    <property type="project" value="UniProtKB-KW"/>
</dbReference>
<dbReference type="Proteomes" id="UP000001593">
    <property type="component" value="Unassembled WGS sequence"/>
</dbReference>
<feature type="non-terminal residue" evidence="21">
    <location>
        <position position="1"/>
    </location>
</feature>
<comment type="similarity">
    <text evidence="3">Belongs to the peptidase M28 family. M28B subfamily.</text>
</comment>
<keyword evidence="9" id="KW-0862">Zinc</keyword>
<keyword evidence="6" id="KW-0812">Transmembrane</keyword>
<evidence type="ECO:0000256" key="14">
    <source>
        <dbReference type="ARBA" id="ARBA00023180"/>
    </source>
</evidence>
<comment type="cofactor">
    <cofactor evidence="1">
        <name>Zn(2+)</name>
        <dbReference type="ChEBI" id="CHEBI:29105"/>
    </cofactor>
</comment>
<dbReference type="InterPro" id="IPR003137">
    <property type="entry name" value="PA_domain"/>
</dbReference>
<dbReference type="GO" id="GO:0016020">
    <property type="term" value="C:membrane"/>
    <property type="evidence" value="ECO:0007669"/>
    <property type="project" value="UniProtKB-SubCell"/>
</dbReference>
<dbReference type="GO" id="GO:0006508">
    <property type="term" value="P:proteolysis"/>
    <property type="evidence" value="ECO:0007669"/>
    <property type="project" value="UniProtKB-KW"/>
</dbReference>
<keyword evidence="11" id="KW-1133">Transmembrane helix</keyword>
<evidence type="ECO:0000256" key="4">
    <source>
        <dbReference type="ARBA" id="ARBA00022645"/>
    </source>
</evidence>
<evidence type="ECO:0000256" key="6">
    <source>
        <dbReference type="ARBA" id="ARBA00022692"/>
    </source>
</evidence>
<dbReference type="SUPFAM" id="SSF53187">
    <property type="entry name" value="Zn-dependent exopeptidases"/>
    <property type="match status" value="1"/>
</dbReference>
<dbReference type="HOGENOM" id="CLU_005688_3_2_1"/>
<keyword evidence="13" id="KW-0472">Membrane</keyword>
<dbReference type="SUPFAM" id="SSF47672">
    <property type="entry name" value="Transferrin receptor-like dimerisation domain"/>
    <property type="match status" value="1"/>
</dbReference>
<evidence type="ECO:0000259" key="18">
    <source>
        <dbReference type="Pfam" id="PF02225"/>
    </source>
</evidence>
<reference evidence="21 22" key="1">
    <citation type="journal article" date="2007" name="Science">
        <title>Sea anemone genome reveals ancestral eumetazoan gene repertoire and genomic organization.</title>
        <authorList>
            <person name="Putnam N.H."/>
            <person name="Srivastava M."/>
            <person name="Hellsten U."/>
            <person name="Dirks B."/>
            <person name="Chapman J."/>
            <person name="Salamov A."/>
            <person name="Terry A."/>
            <person name="Shapiro H."/>
            <person name="Lindquist E."/>
            <person name="Kapitonov V.V."/>
            <person name="Jurka J."/>
            <person name="Genikhovich G."/>
            <person name="Grigoriev I.V."/>
            <person name="Lucas S.M."/>
            <person name="Steele R.E."/>
            <person name="Finnerty J.R."/>
            <person name="Technau U."/>
            <person name="Martindale M.Q."/>
            <person name="Rokhsar D.S."/>
        </authorList>
    </citation>
    <scope>NUCLEOTIDE SEQUENCE [LARGE SCALE GENOMIC DNA]</scope>
    <source>
        <strain evidence="22">CH2 X CH6</strain>
    </source>
</reference>
<evidence type="ECO:0000256" key="9">
    <source>
        <dbReference type="ARBA" id="ARBA00022833"/>
    </source>
</evidence>
<dbReference type="InterPro" id="IPR039373">
    <property type="entry name" value="Peptidase_M28B"/>
</dbReference>
<feature type="domain" description="PA" evidence="18">
    <location>
        <begin position="102"/>
        <end position="191"/>
    </location>
</feature>
<evidence type="ECO:0000259" key="20">
    <source>
        <dbReference type="Pfam" id="PF04389"/>
    </source>
</evidence>
<dbReference type="Pfam" id="PF04253">
    <property type="entry name" value="TFR_dimer"/>
    <property type="match status" value="1"/>
</dbReference>
<organism evidence="21 22">
    <name type="scientific">Nematostella vectensis</name>
    <name type="common">Starlet sea anemone</name>
    <dbReference type="NCBI Taxonomy" id="45351"/>
    <lineage>
        <taxon>Eukaryota</taxon>
        <taxon>Metazoa</taxon>
        <taxon>Cnidaria</taxon>
        <taxon>Anthozoa</taxon>
        <taxon>Hexacorallia</taxon>
        <taxon>Actiniaria</taxon>
        <taxon>Edwardsiidae</taxon>
        <taxon>Nematostella</taxon>
    </lineage>
</organism>
<evidence type="ECO:0000256" key="16">
    <source>
        <dbReference type="ARBA" id="ARBA00066561"/>
    </source>
</evidence>
<dbReference type="InterPro" id="IPR046450">
    <property type="entry name" value="PA_dom_sf"/>
</dbReference>
<dbReference type="InterPro" id="IPR007365">
    <property type="entry name" value="TFR-like_dimer_dom"/>
</dbReference>
<keyword evidence="8" id="KW-0378">Hydrolase</keyword>
<dbReference type="AlphaFoldDB" id="A7SFK9"/>
<keyword evidence="12" id="KW-0482">Metalloprotease</keyword>
<sequence length="673" mass="76105">NLCVLLRHFSRRPHIGGSEESHRQAFEIRDTWQKYGFDKVELTSYDVMLSYPQANQVNTAKIISNTGDVIYKTRTHEKVYEPSEKDPSAIPPFLAYSPSGNVTGDPVYANYGRVEDFKHLLSNGVQVKDRVVIMRYGRAYRGSMVANAYRYGAIGALIYTDPKKYAPYGTDLADTFPNTWWLPGDGVQRGTTLNGYPGDPLTPLFPSVPGAYRLKVNRTVIKSLPRIPCHAIGYDDAEEILARMSGSPAPSDWQGNLPITYRLGPGFQDTNLQLNMHIITELSINTTYDVIATITGREEPDRLVILGNHRDAWVFGAVDPVTATAATMETARGLSKLLNASWRPRRSIMLCSWGAEEHGIIGSTEWVEENLKVLESKAVVYLNMDVAVNGNFSFFFSSSPLLYSIINNTLKEILDPRSTPDKKLTLYDVMAKSFPSSTHPGQPNMVTLPSGSDFHSFYQYVGIPYADWGYFWAQKNFSFSYTGFPVYHTLHETFYWYKKFLDPRFELLRSVTQFCGLLLMRLSDSPLIPFTLTPYNTIVNRYLASLQLNAEVSAHSIDLQYLERAVRNLSKEIDDFEKKIKDVEENKNFISLRVLNDKLLNFERAFIFPYGIPGIPSARHVIFAPNIYDMAKFQEGTFPTIGNAMHAKDWDQVREQVTVVAWCVMSAAKVLAS</sequence>
<keyword evidence="22" id="KW-1185">Reference proteome</keyword>
<evidence type="ECO:0000256" key="5">
    <source>
        <dbReference type="ARBA" id="ARBA00022670"/>
    </source>
</evidence>
<evidence type="ECO:0000256" key="10">
    <source>
        <dbReference type="ARBA" id="ARBA00022968"/>
    </source>
</evidence>
<feature type="domain" description="Transferrin receptor-like dimerisation" evidence="19">
    <location>
        <begin position="557"/>
        <end position="671"/>
    </location>
</feature>
<dbReference type="InterPro" id="IPR007484">
    <property type="entry name" value="Peptidase_M28"/>
</dbReference>
<comment type="catalytic activity">
    <reaction evidence="15">
        <text>Release of an unsubstituted, C-terminal glutamyl residue, typically from Ac-Asp-Glu or folylpoly-gamma-glutamates.</text>
        <dbReference type="EC" id="3.4.17.21"/>
    </reaction>
</comment>
<evidence type="ECO:0000256" key="17">
    <source>
        <dbReference type="SAM" id="Coils"/>
    </source>
</evidence>
<dbReference type="Pfam" id="PF04389">
    <property type="entry name" value="Peptidase_M28"/>
    <property type="match status" value="1"/>
</dbReference>
<evidence type="ECO:0000256" key="8">
    <source>
        <dbReference type="ARBA" id="ARBA00022801"/>
    </source>
</evidence>
<dbReference type="FunFam" id="3.50.30.30:FF:000021">
    <property type="entry name" value="N-acetylated alpha-linked acidic dipeptidase-like 1"/>
    <property type="match status" value="1"/>
</dbReference>
<evidence type="ECO:0000256" key="11">
    <source>
        <dbReference type="ARBA" id="ARBA00022989"/>
    </source>
</evidence>
<name>A7SFK9_NEMVE</name>
<dbReference type="eggNOG" id="KOG2195">
    <property type="taxonomic scope" value="Eukaryota"/>
</dbReference>
<dbReference type="Gene3D" id="3.40.630.10">
    <property type="entry name" value="Zn peptidases"/>
    <property type="match status" value="1"/>
</dbReference>
<feature type="domain" description="Peptidase M28" evidence="20">
    <location>
        <begin position="290"/>
        <end position="490"/>
    </location>
</feature>
<dbReference type="InParanoid" id="A7SFK9"/>